<dbReference type="InterPro" id="IPR037120">
    <property type="entry name" value="Haem_peroxidase_sf_animal"/>
</dbReference>
<keyword evidence="3" id="KW-0325">Glycoprotein</keyword>
<proteinExistence type="predicted"/>
<keyword evidence="2" id="KW-0964">Secreted</keyword>
<dbReference type="CDD" id="cd09819">
    <property type="entry name" value="An_peroxidase_bacterial_1"/>
    <property type="match status" value="1"/>
</dbReference>
<evidence type="ECO:0000256" key="1">
    <source>
        <dbReference type="ARBA" id="ARBA00004613"/>
    </source>
</evidence>
<dbReference type="GO" id="GO:0020037">
    <property type="term" value="F:heme binding"/>
    <property type="evidence" value="ECO:0007669"/>
    <property type="project" value="InterPro"/>
</dbReference>
<dbReference type="RefSeq" id="WP_077379926.1">
    <property type="nucleotide sequence ID" value="NZ_FTPD01000023.1"/>
</dbReference>
<dbReference type="InterPro" id="IPR019791">
    <property type="entry name" value="Haem_peroxidase_animal"/>
</dbReference>
<evidence type="ECO:0000256" key="2">
    <source>
        <dbReference type="ARBA" id="ARBA00022525"/>
    </source>
</evidence>
<organism evidence="5 6">
    <name type="scientific">Mesorhizobium prunaredense</name>
    <dbReference type="NCBI Taxonomy" id="1631249"/>
    <lineage>
        <taxon>Bacteria</taxon>
        <taxon>Pseudomonadati</taxon>
        <taxon>Pseudomonadota</taxon>
        <taxon>Alphaproteobacteria</taxon>
        <taxon>Hyphomicrobiales</taxon>
        <taxon>Phyllobacteriaceae</taxon>
        <taxon>Mesorhizobium</taxon>
    </lineage>
</organism>
<protein>
    <recommendedName>
        <fullName evidence="7">Heme peroxidase</fullName>
    </recommendedName>
</protein>
<sequence>MVTKKTAPAKKTPERLGATKPTKRKAETANPAASSEIAEPVREFLKKTSIPKGFVNPKPIVLSELRKRVTETNLRPTVSLEQLLASANRIKPADLPVEKLPEDVKDSILALKPGIRRFHGVKIPLYWFPFPWLSSACADRFGYMSSAATRAATKLPFNVATQALLGQLGNMMGDPGRDPNPASHNPADAGVSSIPAGFTYFGQFVDHDITFDVSSTLDAATDANTINNMRSPALDLESVYGRGPGLDPFLYVFPTSGPVTAIKLHRGSNTPIGPGGPSNNGDKSGMVQQTNWDVPRMQGTNTAAIGDPRNDENLIIVQLQHAMLRFHNAVVDLLVAVAFAGDIFAEAKRIVTHHYQWAVVHDFLKRICGVATVNNAMASVSAPIGSSFRMPVEFAVAAYRFGHSMIRDTYWVNFNFPEATLGKVFEFNRDPRLPVFSTWVVDFNAFFDTGVPVPIHNKARKIDSFIANGLESLPGFSGMMAILATRNLRRSLALGLPSGQGMANSFGIAPMTAAQLTSGLPAAEMAVLNSSGGLLLNKAPLWYYVLREAAVLAGGNQLGPVGGRIVAETFVRILKRDASSYLNVAGGFTPILPSSTPGNFTVADLVTFAGVTQP</sequence>
<dbReference type="InterPro" id="IPR010255">
    <property type="entry name" value="Haem_peroxidase_sf"/>
</dbReference>
<dbReference type="PRINTS" id="PR00457">
    <property type="entry name" value="ANPEROXIDASE"/>
</dbReference>
<evidence type="ECO:0000256" key="3">
    <source>
        <dbReference type="ARBA" id="ARBA00023180"/>
    </source>
</evidence>
<reference evidence="6" key="1">
    <citation type="submission" date="2017-01" db="EMBL/GenBank/DDBJ databases">
        <authorList>
            <person name="Brunel B."/>
        </authorList>
    </citation>
    <scope>NUCLEOTIDE SEQUENCE [LARGE SCALE GENOMIC DNA]</scope>
</reference>
<dbReference type="GO" id="GO:0004601">
    <property type="term" value="F:peroxidase activity"/>
    <property type="evidence" value="ECO:0007669"/>
    <property type="project" value="InterPro"/>
</dbReference>
<accession>A0A1R3V9V8</accession>
<keyword evidence="6" id="KW-1185">Reference proteome</keyword>
<dbReference type="AlphaFoldDB" id="A0A1R3V9V8"/>
<dbReference type="Gene3D" id="1.10.640.10">
    <property type="entry name" value="Haem peroxidase domain superfamily, animal type"/>
    <property type="match status" value="1"/>
</dbReference>
<dbReference type="SUPFAM" id="SSF48113">
    <property type="entry name" value="Heme-dependent peroxidases"/>
    <property type="match status" value="1"/>
</dbReference>
<dbReference type="EMBL" id="FTPD01000023">
    <property type="protein sequence ID" value="SIT56668.1"/>
    <property type="molecule type" value="Genomic_DNA"/>
</dbReference>
<gene>
    <name evidence="5" type="ORF">BQ8794_30117</name>
</gene>
<dbReference type="GO" id="GO:0006979">
    <property type="term" value="P:response to oxidative stress"/>
    <property type="evidence" value="ECO:0007669"/>
    <property type="project" value="InterPro"/>
</dbReference>
<evidence type="ECO:0008006" key="7">
    <source>
        <dbReference type="Google" id="ProtNLM"/>
    </source>
</evidence>
<comment type="subcellular location">
    <subcellularLocation>
        <location evidence="1">Secreted</location>
    </subcellularLocation>
</comment>
<dbReference type="PROSITE" id="PS50292">
    <property type="entry name" value="PEROXIDASE_3"/>
    <property type="match status" value="1"/>
</dbReference>
<dbReference type="Pfam" id="PF03098">
    <property type="entry name" value="An_peroxidase"/>
    <property type="match status" value="1"/>
</dbReference>
<dbReference type="PANTHER" id="PTHR11475">
    <property type="entry name" value="OXIDASE/PEROXIDASE"/>
    <property type="match status" value="1"/>
</dbReference>
<evidence type="ECO:0000313" key="6">
    <source>
        <dbReference type="Proteomes" id="UP000188388"/>
    </source>
</evidence>
<evidence type="ECO:0000313" key="5">
    <source>
        <dbReference type="EMBL" id="SIT56668.1"/>
    </source>
</evidence>
<dbReference type="STRING" id="1631249.BQ8794_30117"/>
<feature type="compositionally biased region" description="Low complexity" evidence="4">
    <location>
        <begin position="1"/>
        <end position="10"/>
    </location>
</feature>
<name>A0A1R3V9V8_9HYPH</name>
<dbReference type="Proteomes" id="UP000188388">
    <property type="component" value="Unassembled WGS sequence"/>
</dbReference>
<evidence type="ECO:0000256" key="4">
    <source>
        <dbReference type="SAM" id="MobiDB-lite"/>
    </source>
</evidence>
<dbReference type="GO" id="GO:0005576">
    <property type="term" value="C:extracellular region"/>
    <property type="evidence" value="ECO:0007669"/>
    <property type="project" value="UniProtKB-SubCell"/>
</dbReference>
<feature type="region of interest" description="Disordered" evidence="4">
    <location>
        <begin position="1"/>
        <end position="37"/>
    </location>
</feature>
<dbReference type="PANTHER" id="PTHR11475:SF4">
    <property type="entry name" value="CHORION PEROXIDASE"/>
    <property type="match status" value="1"/>
</dbReference>